<dbReference type="InterPro" id="IPR031376">
    <property type="entry name" value="PCB_OB"/>
</dbReference>
<dbReference type="Pfam" id="PF00912">
    <property type="entry name" value="Transgly"/>
    <property type="match status" value="1"/>
</dbReference>
<comment type="subcellular location">
    <subcellularLocation>
        <location evidence="2">Cell inner membrane</location>
        <topology evidence="2">Single-pass type II membrane protein</topology>
    </subcellularLocation>
</comment>
<evidence type="ECO:0000256" key="9">
    <source>
        <dbReference type="ARBA" id="ARBA00022519"/>
    </source>
</evidence>
<evidence type="ECO:0000256" key="15">
    <source>
        <dbReference type="ARBA" id="ARBA00022801"/>
    </source>
</evidence>
<evidence type="ECO:0000256" key="23">
    <source>
        <dbReference type="ARBA" id="ARBA00023316"/>
    </source>
</evidence>
<keyword evidence="21" id="KW-0046">Antibiotic resistance</keyword>
<keyword evidence="17" id="KW-0735">Signal-anchor</keyword>
<evidence type="ECO:0000256" key="27">
    <source>
        <dbReference type="ARBA" id="ARBA00060592"/>
    </source>
</evidence>
<dbReference type="EMBL" id="JAGQFT020000010">
    <property type="protein sequence ID" value="MBS7458397.1"/>
    <property type="molecule type" value="Genomic_DNA"/>
</dbReference>
<comment type="function">
    <text evidence="1">Cell wall formation. Synthesis of cross-linked peptidoglycan from the lipid intermediates. The enzyme has a penicillin-insensitive transglycosylase N-terminal domain (formation of linear glycan strands) and a penicillin-sensitive transpeptidase C-terminal domain (cross-linking of the peptide subunits).</text>
</comment>
<reference evidence="32" key="2">
    <citation type="submission" date="2021-04" db="EMBL/GenBank/DDBJ databases">
        <authorList>
            <person name="Karlyshev A.V."/>
        </authorList>
    </citation>
    <scope>NUCLEOTIDE SEQUENCE</scope>
    <source>
        <strain evidence="32">LMG 29479</strain>
    </source>
</reference>
<name>A0A8J7VT61_9GAMM</name>
<accession>A0A8J7VT61</accession>
<keyword evidence="34" id="KW-1185">Reference proteome</keyword>
<comment type="pathway">
    <text evidence="3">Cell wall biogenesis; peptidoglycan biosynthesis.</text>
</comment>
<keyword evidence="8" id="KW-1003">Cell membrane</keyword>
<dbReference type="RefSeq" id="WP_211926627.1">
    <property type="nucleotide sequence ID" value="NZ_JAGQFT020000010.1"/>
</dbReference>
<feature type="transmembrane region" description="Helical" evidence="28">
    <location>
        <begin position="12"/>
        <end position="34"/>
    </location>
</feature>
<sequence>MASRIVRWLRRAAVAGIALALAGVVTLGVVYWLVAPRIPDVEALRDVQLQVPMSVYARDGELIAVFGEFRRYPVRIAEVPDQVKNAFIAIEDARFYEHQGLDWRGIFRAVWLLATTDDRRVPGGSTITQQVARQFFLSSEYSYSRKFMEMLTALKMERELSKDEIFELYLNKGFFGNRAYGVAAAAEFYYGKTLGELTLAEAATLASIPKFPSSGNPISNPERARIRRDYVMQRMHELGFIDEAAMVAGQAEPMHASPHEPPVNVEAPYVAEMVRQAMVERYGGDALNQGLHVFTTIDATAQNAANLAVRAGLLDYDRRHGWRGAEDEVDIGTETDPAALAAHLDGAMAVGGLLPALVVSADAQKATVVLRGGEEVELAGDAVRWTRKTPAQLFERGDIVRLQPGSEDGTYVLAQIPQAQAALVSLRPEDGALHALVGGFSFAANKFNRATQAQRQPGSSFKPFVYAAAFDRGFTPASIVLDAPVVFNDRWTGKTWSPQNDDGKFRGPMRLREALVQSRNLVSVRLLDALGIDFTRQYISRFGFPEQGLPPNLTMAIGTTSVPPLTIARGYTAFTNGGFLVEPYFIDRVVDREGVLIASTHPWRACADCPERRLRETQQTTIVDGFDLGPALGGNDAGAVDGFDLDAAPATTERAFDLGDGSTPQDVAAAAPQAPITDQERLAAANFVGPPEIMLAPRAVDARTAFQVNSLMRDVVQRGTGTAAKVLERPDIGGKTGSTNEHRDAWFSGFGGALVTTVWVGNDDFTSLGYKEYGGRAALPIWIDYMRVALEDMPVEEPTLPPGLVVAHVDRGTGYPVGPDTPGALREFFKVEDLDRLANSGYGSEPATSSQEAFDIF</sequence>
<comment type="catalytic activity">
    <reaction evidence="26">
        <text>[GlcNAc-(1-&gt;4)-Mur2Ac(oyl-L-Ala-gamma-D-Glu-L-Lys-D-Ala-D-Ala)](n)-di-trans,octa-cis-undecaprenyl diphosphate + beta-D-GlcNAc-(1-&gt;4)-Mur2Ac(oyl-L-Ala-gamma-D-Glu-L-Lys-D-Ala-D-Ala)-di-trans,octa-cis-undecaprenyl diphosphate = [GlcNAc-(1-&gt;4)-Mur2Ac(oyl-L-Ala-gamma-D-Glu-L-Lys-D-Ala-D-Ala)](n+1)-di-trans,octa-cis-undecaprenyl diphosphate + di-trans,octa-cis-undecaprenyl diphosphate + H(+)</text>
        <dbReference type="Rhea" id="RHEA:23708"/>
        <dbReference type="Rhea" id="RHEA-COMP:9602"/>
        <dbReference type="Rhea" id="RHEA-COMP:9603"/>
        <dbReference type="ChEBI" id="CHEBI:15378"/>
        <dbReference type="ChEBI" id="CHEBI:58405"/>
        <dbReference type="ChEBI" id="CHEBI:60033"/>
        <dbReference type="ChEBI" id="CHEBI:78435"/>
        <dbReference type="EC" id="2.4.99.28"/>
    </reaction>
</comment>
<dbReference type="Gene3D" id="1.10.3810.10">
    <property type="entry name" value="Biosynthetic peptidoglycan transglycosylase-like"/>
    <property type="match status" value="1"/>
</dbReference>
<feature type="domain" description="Penicillin-binding protein transpeptidase" evidence="29">
    <location>
        <begin position="424"/>
        <end position="604"/>
    </location>
</feature>
<comment type="similarity">
    <text evidence="5">In the N-terminal section; belongs to the glycosyltransferase 51 family.</text>
</comment>
<comment type="pathway">
    <text evidence="27">Glycan biosynthesis.</text>
</comment>
<dbReference type="GO" id="GO:0008360">
    <property type="term" value="P:regulation of cell shape"/>
    <property type="evidence" value="ECO:0007669"/>
    <property type="project" value="UniProtKB-KW"/>
</dbReference>
<evidence type="ECO:0000256" key="10">
    <source>
        <dbReference type="ARBA" id="ARBA00022645"/>
    </source>
</evidence>
<dbReference type="GO" id="GO:0046677">
    <property type="term" value="P:response to antibiotic"/>
    <property type="evidence" value="ECO:0007669"/>
    <property type="project" value="UniProtKB-KW"/>
</dbReference>
<reference evidence="33 34" key="1">
    <citation type="journal article" date="2021" name="Microbiol. Resour. Announc.">
        <title>Draft Genome Sequence of Coralloluteibacterium stylophorae LMG 29479T.</title>
        <authorList>
            <person name="Karlyshev A.V."/>
            <person name="Kudryashova E.B."/>
            <person name="Ariskina E.V."/>
            <person name="Conroy A.P."/>
            <person name="Abidueva E.Y."/>
        </authorList>
    </citation>
    <scope>NUCLEOTIDE SEQUENCE [LARGE SCALE GENOMIC DNA]</scope>
    <source>
        <strain evidence="33 34">LMG 29479</strain>
    </source>
</reference>
<keyword evidence="18" id="KW-0573">Peptidoglycan synthesis</keyword>
<feature type="domain" description="Penicillin-binding protein OB-like" evidence="31">
    <location>
        <begin position="322"/>
        <end position="419"/>
    </location>
</feature>
<keyword evidence="16" id="KW-0133">Cell shape</keyword>
<dbReference type="PANTHER" id="PTHR32282:SF27">
    <property type="entry name" value="PENICILLIN-BINDING PROTEIN 1A"/>
    <property type="match status" value="1"/>
</dbReference>
<evidence type="ECO:0000313" key="32">
    <source>
        <dbReference type="EMBL" id="MBR0562690.1"/>
    </source>
</evidence>
<dbReference type="GO" id="GO:0030288">
    <property type="term" value="C:outer membrane-bounded periplasmic space"/>
    <property type="evidence" value="ECO:0007669"/>
    <property type="project" value="TreeGrafter"/>
</dbReference>
<dbReference type="EC" id="2.4.99.28" evidence="25"/>
<dbReference type="SUPFAM" id="SSF56601">
    <property type="entry name" value="beta-lactamase/transpeptidase-like"/>
    <property type="match status" value="1"/>
</dbReference>
<dbReference type="GO" id="GO:0008658">
    <property type="term" value="F:penicillin binding"/>
    <property type="evidence" value="ECO:0007669"/>
    <property type="project" value="InterPro"/>
</dbReference>
<dbReference type="Proteomes" id="UP000675747">
    <property type="component" value="Unassembled WGS sequence"/>
</dbReference>
<keyword evidence="9" id="KW-0997">Cell inner membrane</keyword>
<protein>
    <recommendedName>
        <fullName evidence="7">Penicillin-binding protein 1A</fullName>
        <ecNumber evidence="25">2.4.99.28</ecNumber>
        <ecNumber evidence="6">3.4.16.4</ecNumber>
    </recommendedName>
</protein>
<dbReference type="InterPro" id="IPR012340">
    <property type="entry name" value="NA-bd_OB-fold"/>
</dbReference>
<dbReference type="SUPFAM" id="SSF53955">
    <property type="entry name" value="Lysozyme-like"/>
    <property type="match status" value="1"/>
</dbReference>
<keyword evidence="14 28" id="KW-0812">Transmembrane</keyword>
<keyword evidence="20 28" id="KW-0472">Membrane</keyword>
<evidence type="ECO:0000256" key="26">
    <source>
        <dbReference type="ARBA" id="ARBA00049902"/>
    </source>
</evidence>
<feature type="domain" description="Glycosyl transferase family 51" evidence="30">
    <location>
        <begin position="60"/>
        <end position="236"/>
    </location>
</feature>
<keyword evidence="11" id="KW-0645">Protease</keyword>
<evidence type="ECO:0000256" key="22">
    <source>
        <dbReference type="ARBA" id="ARBA00023268"/>
    </source>
</evidence>
<evidence type="ECO:0000256" key="16">
    <source>
        <dbReference type="ARBA" id="ARBA00022960"/>
    </source>
</evidence>
<dbReference type="GO" id="GO:0008955">
    <property type="term" value="F:peptidoglycan glycosyltransferase activity"/>
    <property type="evidence" value="ECO:0007669"/>
    <property type="project" value="UniProtKB-EC"/>
</dbReference>
<dbReference type="UniPathway" id="UPA00219"/>
<evidence type="ECO:0000256" key="17">
    <source>
        <dbReference type="ARBA" id="ARBA00022968"/>
    </source>
</evidence>
<dbReference type="AlphaFoldDB" id="A0A8J7VT61"/>
<dbReference type="GO" id="GO:0009002">
    <property type="term" value="F:serine-type D-Ala-D-Ala carboxypeptidase activity"/>
    <property type="evidence" value="ECO:0007669"/>
    <property type="project" value="UniProtKB-EC"/>
</dbReference>
<evidence type="ECO:0000256" key="14">
    <source>
        <dbReference type="ARBA" id="ARBA00022692"/>
    </source>
</evidence>
<dbReference type="InterPro" id="IPR012338">
    <property type="entry name" value="Beta-lactam/transpept-like"/>
</dbReference>
<keyword evidence="23" id="KW-0961">Cell wall biogenesis/degradation</keyword>
<dbReference type="InterPro" id="IPR023346">
    <property type="entry name" value="Lysozyme-like_dom_sf"/>
</dbReference>
<keyword evidence="10" id="KW-0121">Carboxypeptidase</keyword>
<evidence type="ECO:0000259" key="30">
    <source>
        <dbReference type="Pfam" id="PF00912"/>
    </source>
</evidence>
<evidence type="ECO:0000256" key="5">
    <source>
        <dbReference type="ARBA" id="ARBA00007739"/>
    </source>
</evidence>
<evidence type="ECO:0000256" key="28">
    <source>
        <dbReference type="SAM" id="Phobius"/>
    </source>
</evidence>
<dbReference type="InterPro" id="IPR050396">
    <property type="entry name" value="Glycosyltr_51/Transpeptidase"/>
</dbReference>
<evidence type="ECO:0000256" key="18">
    <source>
        <dbReference type="ARBA" id="ARBA00022984"/>
    </source>
</evidence>
<evidence type="ECO:0000256" key="8">
    <source>
        <dbReference type="ARBA" id="ARBA00022475"/>
    </source>
</evidence>
<evidence type="ECO:0000256" key="11">
    <source>
        <dbReference type="ARBA" id="ARBA00022670"/>
    </source>
</evidence>
<dbReference type="GO" id="GO:0005886">
    <property type="term" value="C:plasma membrane"/>
    <property type="evidence" value="ECO:0007669"/>
    <property type="project" value="UniProtKB-SubCell"/>
</dbReference>
<dbReference type="GO" id="GO:0009252">
    <property type="term" value="P:peptidoglycan biosynthetic process"/>
    <property type="evidence" value="ECO:0007669"/>
    <property type="project" value="UniProtKB-UniPathway"/>
</dbReference>
<evidence type="ECO:0000256" key="2">
    <source>
        <dbReference type="ARBA" id="ARBA00004249"/>
    </source>
</evidence>
<organism evidence="32">
    <name type="scientific">Coralloluteibacterium stylophorae</name>
    <dbReference type="NCBI Taxonomy" id="1776034"/>
    <lineage>
        <taxon>Bacteria</taxon>
        <taxon>Pseudomonadati</taxon>
        <taxon>Pseudomonadota</taxon>
        <taxon>Gammaproteobacteria</taxon>
        <taxon>Lysobacterales</taxon>
        <taxon>Lysobacteraceae</taxon>
        <taxon>Coralloluteibacterium</taxon>
    </lineage>
</organism>
<dbReference type="Pfam" id="PF17092">
    <property type="entry name" value="PCB_OB"/>
    <property type="match status" value="1"/>
</dbReference>
<evidence type="ECO:0000256" key="4">
    <source>
        <dbReference type="ARBA" id="ARBA00007090"/>
    </source>
</evidence>
<evidence type="ECO:0000256" key="3">
    <source>
        <dbReference type="ARBA" id="ARBA00004752"/>
    </source>
</evidence>
<evidence type="ECO:0000259" key="31">
    <source>
        <dbReference type="Pfam" id="PF17092"/>
    </source>
</evidence>
<evidence type="ECO:0000256" key="13">
    <source>
        <dbReference type="ARBA" id="ARBA00022679"/>
    </source>
</evidence>
<evidence type="ECO:0000313" key="34">
    <source>
        <dbReference type="Proteomes" id="UP000675747"/>
    </source>
</evidence>
<dbReference type="InterPro" id="IPR001460">
    <property type="entry name" value="PCN-bd_Tpept"/>
</dbReference>
<comment type="caution">
    <text evidence="32">The sequence shown here is derived from an EMBL/GenBank/DDBJ whole genome shotgun (WGS) entry which is preliminary data.</text>
</comment>
<dbReference type="InterPro" id="IPR001264">
    <property type="entry name" value="Glyco_trans_51"/>
</dbReference>
<evidence type="ECO:0000256" key="20">
    <source>
        <dbReference type="ARBA" id="ARBA00023136"/>
    </source>
</evidence>
<dbReference type="GO" id="GO:0006508">
    <property type="term" value="P:proteolysis"/>
    <property type="evidence" value="ECO:0007669"/>
    <property type="project" value="UniProtKB-KW"/>
</dbReference>
<evidence type="ECO:0000256" key="6">
    <source>
        <dbReference type="ARBA" id="ARBA00012448"/>
    </source>
</evidence>
<dbReference type="EC" id="3.4.16.4" evidence="6"/>
<dbReference type="InterPro" id="IPR036950">
    <property type="entry name" value="PBP_transglycosylase"/>
</dbReference>
<comment type="catalytic activity">
    <reaction evidence="24">
        <text>Preferential cleavage: (Ac)2-L-Lys-D-Ala-|-D-Ala. Also transpeptidation of peptidyl-alanyl moieties that are N-acyl substituents of D-alanine.</text>
        <dbReference type="EC" id="3.4.16.4"/>
    </reaction>
</comment>
<keyword evidence="19 28" id="KW-1133">Transmembrane helix</keyword>
<dbReference type="FunFam" id="1.10.3810.10:FF:000003">
    <property type="entry name" value="Penicillin-binding protein 1a"/>
    <property type="match status" value="1"/>
</dbReference>
<comment type="similarity">
    <text evidence="4">In the C-terminal section; belongs to the transpeptidase family.</text>
</comment>
<keyword evidence="15" id="KW-0378">Hydrolase</keyword>
<dbReference type="EMBL" id="JAGQFT010000068">
    <property type="protein sequence ID" value="MBR0562690.1"/>
    <property type="molecule type" value="Genomic_DNA"/>
</dbReference>
<keyword evidence="22" id="KW-0511">Multifunctional enzyme</keyword>
<dbReference type="GO" id="GO:0071555">
    <property type="term" value="P:cell wall organization"/>
    <property type="evidence" value="ECO:0007669"/>
    <property type="project" value="UniProtKB-KW"/>
</dbReference>
<dbReference type="PANTHER" id="PTHR32282">
    <property type="entry name" value="BINDING PROTEIN TRANSPEPTIDASE, PUTATIVE-RELATED"/>
    <property type="match status" value="1"/>
</dbReference>
<evidence type="ECO:0000256" key="24">
    <source>
        <dbReference type="ARBA" id="ARBA00034000"/>
    </source>
</evidence>
<proteinExistence type="inferred from homology"/>
<evidence type="ECO:0000256" key="7">
    <source>
        <dbReference type="ARBA" id="ARBA00018638"/>
    </source>
</evidence>
<evidence type="ECO:0000256" key="19">
    <source>
        <dbReference type="ARBA" id="ARBA00022989"/>
    </source>
</evidence>
<keyword evidence="12" id="KW-0328">Glycosyltransferase</keyword>
<dbReference type="Gene3D" id="2.40.50.140">
    <property type="entry name" value="Nucleic acid-binding proteins"/>
    <property type="match status" value="1"/>
</dbReference>
<evidence type="ECO:0000313" key="33">
    <source>
        <dbReference type="EMBL" id="MBS7458397.1"/>
    </source>
</evidence>
<evidence type="ECO:0000256" key="21">
    <source>
        <dbReference type="ARBA" id="ARBA00023251"/>
    </source>
</evidence>
<dbReference type="Pfam" id="PF00905">
    <property type="entry name" value="Transpeptidase"/>
    <property type="match status" value="1"/>
</dbReference>
<evidence type="ECO:0000256" key="25">
    <source>
        <dbReference type="ARBA" id="ARBA00044770"/>
    </source>
</evidence>
<gene>
    <name evidence="33" type="ORF">KB893_014755</name>
    <name evidence="32" type="ORF">KB893_09195</name>
</gene>
<evidence type="ECO:0000256" key="12">
    <source>
        <dbReference type="ARBA" id="ARBA00022676"/>
    </source>
</evidence>
<evidence type="ECO:0000259" key="29">
    <source>
        <dbReference type="Pfam" id="PF00905"/>
    </source>
</evidence>
<keyword evidence="13" id="KW-0808">Transferase</keyword>
<evidence type="ECO:0000256" key="1">
    <source>
        <dbReference type="ARBA" id="ARBA00002624"/>
    </source>
</evidence>
<dbReference type="Gene3D" id="3.40.710.10">
    <property type="entry name" value="DD-peptidase/beta-lactamase superfamily"/>
    <property type="match status" value="3"/>
</dbReference>